<accession>A0ACB7ZL43</accession>
<comment type="caution">
    <text evidence="1">The sequence shown here is derived from an EMBL/GenBank/DDBJ whole genome shotgun (WGS) entry which is preliminary data.</text>
</comment>
<name>A0ACB7ZL43_9ERIC</name>
<evidence type="ECO:0000313" key="2">
    <source>
        <dbReference type="Proteomes" id="UP000828048"/>
    </source>
</evidence>
<protein>
    <submittedName>
        <fullName evidence="1">Uncharacterized protein</fullName>
    </submittedName>
</protein>
<dbReference type="Proteomes" id="UP000828048">
    <property type="component" value="Chromosome 9"/>
</dbReference>
<organism evidence="1 2">
    <name type="scientific">Vaccinium darrowii</name>
    <dbReference type="NCBI Taxonomy" id="229202"/>
    <lineage>
        <taxon>Eukaryota</taxon>
        <taxon>Viridiplantae</taxon>
        <taxon>Streptophyta</taxon>
        <taxon>Embryophyta</taxon>
        <taxon>Tracheophyta</taxon>
        <taxon>Spermatophyta</taxon>
        <taxon>Magnoliopsida</taxon>
        <taxon>eudicotyledons</taxon>
        <taxon>Gunneridae</taxon>
        <taxon>Pentapetalae</taxon>
        <taxon>asterids</taxon>
        <taxon>Ericales</taxon>
        <taxon>Ericaceae</taxon>
        <taxon>Vaccinioideae</taxon>
        <taxon>Vaccinieae</taxon>
        <taxon>Vaccinium</taxon>
    </lineage>
</organism>
<evidence type="ECO:0000313" key="1">
    <source>
        <dbReference type="EMBL" id="KAH7866408.1"/>
    </source>
</evidence>
<keyword evidence="2" id="KW-1185">Reference proteome</keyword>
<dbReference type="EMBL" id="CM037159">
    <property type="protein sequence ID" value="KAH7866408.1"/>
    <property type="molecule type" value="Genomic_DNA"/>
</dbReference>
<gene>
    <name evidence="1" type="ORF">Vadar_020112</name>
</gene>
<proteinExistence type="predicted"/>
<reference evidence="1 2" key="1">
    <citation type="journal article" date="2021" name="Hortic Res">
        <title>High-quality reference genome and annotation aids understanding of berry development for evergreen blueberry (Vaccinium darrowii).</title>
        <authorList>
            <person name="Yu J."/>
            <person name="Hulse-Kemp A.M."/>
            <person name="Babiker E."/>
            <person name="Staton M."/>
        </authorList>
    </citation>
    <scope>NUCLEOTIDE SEQUENCE [LARGE SCALE GENOMIC DNA]</scope>
    <source>
        <strain evidence="2">cv. NJ 8807/NJ 8810</strain>
        <tissue evidence="1">Young leaf</tissue>
    </source>
</reference>
<sequence>MADPFVEEDPLVPMVYFDSPAVEGSRPPQDFIRPALPGETLNNVSFTPCIKKNVLDEQRVLQALWKIFGSETSPSKTIDDDDERFMEILRMVDPELHVSIDHVGLKCLEFYEEEKAKRKRMLRYLDGQVSLSVDILHPAKPGKCGSDYLCLKAYFVDEDWELKHWILSFTRVGHQSDDSPHDVILKSLKDWGIENKIATVTVPNSSLYGETVAIVRDYIRGKKGLQLYGRIFGVYCCSDFVSILVQDANKVISDIVDKIASVYDFGEPQPSWYLKNNKIKEALILESAGEFSYRYRGSWYDKPSKKEWEKVGLINRLVDDIYHIMFQLVEIGYSTSNVYLHHLQELQAYLMRESTSSNKFLSSVIEKVLETFGNYMKEMYLVLAIASVIDPRYKMKYLEFSAQKFGSTDSNSRAAAVLDAVRNLYHDYVKLESDSNYSSNLLREYTQFFEYTTNQLNSELDLYLEEPVIEWSKDFNALSWWKASSSKYPNVSKMARDILAIPVSCSGEFYFHSIRTFW</sequence>